<dbReference type="GO" id="GO:0046872">
    <property type="term" value="F:metal ion binding"/>
    <property type="evidence" value="ECO:0007669"/>
    <property type="project" value="UniProtKB-KW"/>
</dbReference>
<sequence length="420" mass="43281">MAWRPYAAPDEREAILSAATELGDVLLWASAADQPGATDATLSRGEPGRALALAYLDDALPGRGYGDESSAALSRAVAAVAAQPLGPSLMQGFTGVAWAIAHLARRAGADASGATEAVDGALSALLRDGRWTGPYDHVSGLVGIGVYALERLPDPAGAELLELVVTTLADRAERADGAATWFTAPAELHPDARGRAPDGYYNLGVAHGVPGVVSVLAGATGAGVPGAAEWLDDAVTWLERQRLDDDAAAVWPFFVGPGVESFASRLAWCYGDPGITLTLLQAAAAREREDWVALADLAIEKMLSRAVGESGVTGASLCHGGAGLAHLCGRLHEASGRDGLDDMARTWARRTLGLRVDGEPMGGFTVWDPSDPQELGGDVQGPGFLAGIAGVALTLAAAATDVAPDWDRCLLVSLPESARP</sequence>
<keyword evidence="1" id="KW-0862">Zinc</keyword>
<reference evidence="2" key="1">
    <citation type="submission" date="2020-02" db="EMBL/GenBank/DDBJ databases">
        <authorList>
            <person name="Meier V. D."/>
        </authorList>
    </citation>
    <scope>NUCLEOTIDE SEQUENCE</scope>
    <source>
        <strain evidence="2">AVDCRST_MAG85</strain>
    </source>
</reference>
<dbReference type="PRINTS" id="PR01950">
    <property type="entry name" value="LANCSUPER"/>
</dbReference>
<feature type="binding site" evidence="1">
    <location>
        <position position="319"/>
    </location>
    <ligand>
        <name>Zn(2+)</name>
        <dbReference type="ChEBI" id="CHEBI:29105"/>
    </ligand>
</feature>
<evidence type="ECO:0000313" key="2">
    <source>
        <dbReference type="EMBL" id="CAA9475498.1"/>
    </source>
</evidence>
<dbReference type="InterPro" id="IPR033889">
    <property type="entry name" value="LanC"/>
</dbReference>
<name>A0A6J4RJS0_9ACTN</name>
<organism evidence="2">
    <name type="scientific">uncultured Solirubrobacteraceae bacterium</name>
    <dbReference type="NCBI Taxonomy" id="1162706"/>
    <lineage>
        <taxon>Bacteria</taxon>
        <taxon>Bacillati</taxon>
        <taxon>Actinomycetota</taxon>
        <taxon>Thermoleophilia</taxon>
        <taxon>Solirubrobacterales</taxon>
        <taxon>Solirubrobacteraceae</taxon>
        <taxon>environmental samples</taxon>
    </lineage>
</organism>
<evidence type="ECO:0000256" key="1">
    <source>
        <dbReference type="PIRSR" id="PIRSR607822-1"/>
    </source>
</evidence>
<dbReference type="AlphaFoldDB" id="A0A6J4RJS0"/>
<gene>
    <name evidence="2" type="ORF">AVDCRST_MAG85-275</name>
</gene>
<feature type="binding site" evidence="1">
    <location>
        <position position="318"/>
    </location>
    <ligand>
        <name>Zn(2+)</name>
        <dbReference type="ChEBI" id="CHEBI:29105"/>
    </ligand>
</feature>
<dbReference type="InterPro" id="IPR007822">
    <property type="entry name" value="LANC-like"/>
</dbReference>
<dbReference type="SMART" id="SM01260">
    <property type="entry name" value="LANC_like"/>
    <property type="match status" value="1"/>
</dbReference>
<protein>
    <submittedName>
        <fullName evidence="2">Lanthionine biosynthesis cyclase LanC</fullName>
    </submittedName>
</protein>
<proteinExistence type="predicted"/>
<dbReference type="Pfam" id="PF05147">
    <property type="entry name" value="LANC_like"/>
    <property type="match status" value="1"/>
</dbReference>
<dbReference type="Gene3D" id="1.50.10.20">
    <property type="match status" value="1"/>
</dbReference>
<dbReference type="CDD" id="cd04793">
    <property type="entry name" value="LanC"/>
    <property type="match status" value="1"/>
</dbReference>
<dbReference type="EMBL" id="CADCVT010000033">
    <property type="protein sequence ID" value="CAA9475498.1"/>
    <property type="molecule type" value="Genomic_DNA"/>
</dbReference>
<feature type="binding site" evidence="1">
    <location>
        <position position="269"/>
    </location>
    <ligand>
        <name>Zn(2+)</name>
        <dbReference type="ChEBI" id="CHEBI:29105"/>
    </ligand>
</feature>
<dbReference type="PRINTS" id="PR01955">
    <property type="entry name" value="LANCFRANKIA"/>
</dbReference>
<keyword evidence="1" id="KW-0479">Metal-binding</keyword>
<accession>A0A6J4RJS0</accession>
<dbReference type="GO" id="GO:0031179">
    <property type="term" value="P:peptide modification"/>
    <property type="evidence" value="ECO:0007669"/>
    <property type="project" value="InterPro"/>
</dbReference>
<dbReference type="SUPFAM" id="SSF158745">
    <property type="entry name" value="LanC-like"/>
    <property type="match status" value="1"/>
</dbReference>